<dbReference type="Gene3D" id="2.60.40.3830">
    <property type="match status" value="1"/>
</dbReference>
<evidence type="ECO:0000313" key="3">
    <source>
        <dbReference type="Proteomes" id="UP000809829"/>
    </source>
</evidence>
<evidence type="ECO:0000313" key="2">
    <source>
        <dbReference type="EMBL" id="MBM7702151.1"/>
    </source>
</evidence>
<feature type="chain" id="PRO_5045722370" description="DUF4871 domain-containing protein" evidence="1">
    <location>
        <begin position="24"/>
        <end position="160"/>
    </location>
</feature>
<accession>A0ABS2QTR1</accession>
<keyword evidence="1" id="KW-0732">Signal</keyword>
<protein>
    <recommendedName>
        <fullName evidence="4">DUF4871 domain-containing protein</fullName>
    </recommendedName>
</protein>
<organism evidence="2 3">
    <name type="scientific">Priestia iocasae</name>
    <dbReference type="NCBI Taxonomy" id="2291674"/>
    <lineage>
        <taxon>Bacteria</taxon>
        <taxon>Bacillati</taxon>
        <taxon>Bacillota</taxon>
        <taxon>Bacilli</taxon>
        <taxon>Bacillales</taxon>
        <taxon>Bacillaceae</taxon>
        <taxon>Priestia</taxon>
    </lineage>
</organism>
<dbReference type="Proteomes" id="UP000809829">
    <property type="component" value="Unassembled WGS sequence"/>
</dbReference>
<comment type="caution">
    <text evidence="2">The sequence shown here is derived from an EMBL/GenBank/DDBJ whole genome shotgun (WGS) entry which is preliminary data.</text>
</comment>
<gene>
    <name evidence="2" type="ORF">JOC83_000977</name>
</gene>
<feature type="signal peptide" evidence="1">
    <location>
        <begin position="1"/>
        <end position="23"/>
    </location>
</feature>
<keyword evidence="3" id="KW-1185">Reference proteome</keyword>
<dbReference type="PROSITE" id="PS51257">
    <property type="entry name" value="PROKAR_LIPOPROTEIN"/>
    <property type="match status" value="1"/>
</dbReference>
<name>A0ABS2QTR1_9BACI</name>
<reference evidence="2 3" key="1">
    <citation type="submission" date="2021-01" db="EMBL/GenBank/DDBJ databases">
        <title>Genomic Encyclopedia of Type Strains, Phase IV (KMG-IV): sequencing the most valuable type-strain genomes for metagenomic binning, comparative biology and taxonomic classification.</title>
        <authorList>
            <person name="Goeker M."/>
        </authorList>
    </citation>
    <scope>NUCLEOTIDE SEQUENCE [LARGE SCALE GENOMIC DNA]</scope>
    <source>
        <strain evidence="2 3">DSM 104297</strain>
    </source>
</reference>
<dbReference type="RefSeq" id="WP_239583306.1">
    <property type="nucleotide sequence ID" value="NZ_JAFBFC010000001.1"/>
</dbReference>
<sequence>MKKRWVFLLALFLLTSCSNQVNHSTVESPDNLPNFFNEQDLEKIDWNKQAKILENKNMIGNENKLGVIGANMPSLNGQKWMWHLWGIQPKELTIIGFHKETNTIYPILKDEQWTIEMAGALNGADAHKPSSVEIPQKGEWAFLTYTDGKLFDILVHHIEH</sequence>
<evidence type="ECO:0000256" key="1">
    <source>
        <dbReference type="SAM" id="SignalP"/>
    </source>
</evidence>
<dbReference type="EMBL" id="JAFBFC010000001">
    <property type="protein sequence ID" value="MBM7702151.1"/>
    <property type="molecule type" value="Genomic_DNA"/>
</dbReference>
<evidence type="ECO:0008006" key="4">
    <source>
        <dbReference type="Google" id="ProtNLM"/>
    </source>
</evidence>
<proteinExistence type="predicted"/>